<sequence>MIKILHIHLSSEISGAQRVSLDEMKTLSKQFQQSMVCSKAGNFTAQANEVGVQTFVIRTLVRKISFYKDLKSFIELYRLIKKEKYDIIHTHSSKTGFLGRLAAKLAGTKKIVHTVHGFAFPSTKNKIFKAIYFLMEYIASLCTSVIIVMNKNDEIIARKYFCANAKTKLILLNNAIDISRFDKLVTNGSSMNSKKRTKNKFKLVMVGRLCEQKNPLLVLEAIKKLNNDFSIDFIGDGPLKEEVQNKIIEYGIAERVKLLGWCVSVEDILYKYDLFVLPSKWEGMPLAILEAMAAKIPVLCSDIDANRYLLGKTSGFLFKSEDSDDFANKIKFLYENDEIRQTAVQEAYSLVVNDFDLCKRTKILESIYTHN</sequence>
<reference evidence="3" key="2">
    <citation type="journal article" date="2001" name="Microbiology">
        <title>Molecular evolution of the GDP-mannose pathway genes (manB and manC) in Salmonella enterica.</title>
        <authorList>
            <person name="Jensen S.O."/>
            <person name="Reeves P.R."/>
        </authorList>
    </citation>
    <scope>NUCLEOTIDE SEQUENCE</scope>
    <source>
        <strain evidence="3">M290</strain>
    </source>
</reference>
<reference evidence="3" key="1">
    <citation type="submission" date="2000-10" db="EMBL/GenBank/DDBJ databases">
        <authorList>
            <person name="Jenkins S.O."/>
        </authorList>
    </citation>
    <scope>NUCLEOTIDE SEQUENCE</scope>
    <source>
        <strain evidence="3">M290</strain>
    </source>
</reference>
<organism evidence="3">
    <name type="scientific">Salmonella enterica subsp. salamae serovar Greenside</name>
    <dbReference type="NCBI Taxonomy" id="297361"/>
    <lineage>
        <taxon>Bacteria</taxon>
        <taxon>Pseudomonadati</taxon>
        <taxon>Pseudomonadota</taxon>
        <taxon>Gammaproteobacteria</taxon>
        <taxon>Enterobacterales</taxon>
        <taxon>Enterobacteriaceae</taxon>
        <taxon>Salmonella</taxon>
    </lineage>
</organism>
<evidence type="ECO:0000259" key="2">
    <source>
        <dbReference type="Pfam" id="PF13439"/>
    </source>
</evidence>
<evidence type="ECO:0000313" key="3">
    <source>
        <dbReference type="EMBL" id="AAV34518.1"/>
    </source>
</evidence>
<feature type="domain" description="Glycosyl transferase family 1" evidence="1">
    <location>
        <begin position="193"/>
        <end position="348"/>
    </location>
</feature>
<dbReference type="GO" id="GO:0016757">
    <property type="term" value="F:glycosyltransferase activity"/>
    <property type="evidence" value="ECO:0007669"/>
    <property type="project" value="InterPro"/>
</dbReference>
<dbReference type="SUPFAM" id="SSF53756">
    <property type="entry name" value="UDP-Glycosyltransferase/glycogen phosphorylase"/>
    <property type="match status" value="1"/>
</dbReference>
<evidence type="ECO:0000259" key="1">
    <source>
        <dbReference type="Pfam" id="PF00534"/>
    </source>
</evidence>
<feature type="domain" description="Glycosyltransferase subfamily 4-like N-terminal" evidence="2">
    <location>
        <begin position="14"/>
        <end position="179"/>
    </location>
</feature>
<dbReference type="EMBL" id="AY730594">
    <property type="protein sequence ID" value="AAV34518.1"/>
    <property type="molecule type" value="Genomic_DNA"/>
</dbReference>
<dbReference type="CAZy" id="GT4">
    <property type="family name" value="Glycosyltransferase Family 4"/>
</dbReference>
<dbReference type="PANTHER" id="PTHR45947:SF3">
    <property type="entry name" value="SULFOQUINOVOSYL TRANSFERASE SQD2"/>
    <property type="match status" value="1"/>
</dbReference>
<dbReference type="Pfam" id="PF13439">
    <property type="entry name" value="Glyco_transf_4"/>
    <property type="match status" value="1"/>
</dbReference>
<dbReference type="InterPro" id="IPR001296">
    <property type="entry name" value="Glyco_trans_1"/>
</dbReference>
<reference evidence="3" key="4">
    <citation type="submission" date="2004-08" db="EMBL/GenBank/DDBJ databases">
        <authorList>
            <person name="Reeves P.R."/>
            <person name="Samuel G."/>
            <person name="Hogbin J.-P."/>
            <person name="Wang L."/>
        </authorList>
    </citation>
    <scope>NUCLEOTIDE SEQUENCE</scope>
    <source>
        <strain evidence="3">M290</strain>
    </source>
</reference>
<dbReference type="Pfam" id="PF00534">
    <property type="entry name" value="Glycos_transf_1"/>
    <property type="match status" value="1"/>
</dbReference>
<protein>
    <submittedName>
        <fullName evidence="3">Glycosyltransferase</fullName>
    </submittedName>
</protein>
<dbReference type="CDD" id="cd03808">
    <property type="entry name" value="GT4_CapM-like"/>
    <property type="match status" value="1"/>
</dbReference>
<dbReference type="Gene3D" id="3.40.50.2000">
    <property type="entry name" value="Glycogen Phosphorylase B"/>
    <property type="match status" value="2"/>
</dbReference>
<dbReference type="InterPro" id="IPR028098">
    <property type="entry name" value="Glyco_trans_4-like_N"/>
</dbReference>
<name>Q5UHB5_SALER</name>
<reference evidence="3" key="3">
    <citation type="journal article" date="2004" name="J. Bacteriol.">
        <title>Relationships of the Escherichia coli O157, O111, and O55 O-antigen gene clusters with those of Salmonella enterica and Citrobacter freundii, which express identical O antigens.</title>
        <authorList>
            <person name="Samuel G."/>
            <person name="Hogbin J.P."/>
            <person name="Wang L."/>
            <person name="Reeves P.R."/>
        </authorList>
    </citation>
    <scope>NUCLEOTIDE SEQUENCE</scope>
    <source>
        <strain evidence="3">M290</strain>
    </source>
</reference>
<dbReference type="InterPro" id="IPR050194">
    <property type="entry name" value="Glycosyltransferase_grp1"/>
</dbReference>
<keyword evidence="3" id="KW-0808">Transferase</keyword>
<accession>Q5UHB5</accession>
<dbReference type="PANTHER" id="PTHR45947">
    <property type="entry name" value="SULFOQUINOVOSYL TRANSFERASE SQD2"/>
    <property type="match status" value="1"/>
</dbReference>
<proteinExistence type="predicted"/>
<gene>
    <name evidence="3" type="primary">wbdM</name>
</gene>
<dbReference type="AlphaFoldDB" id="Q5UHB5"/>